<feature type="active site" evidence="6">
    <location>
        <position position="317"/>
    </location>
</feature>
<feature type="region of interest" description="Disordered" evidence="8">
    <location>
        <begin position="481"/>
        <end position="528"/>
    </location>
</feature>
<dbReference type="PROSITE" id="PS51767">
    <property type="entry name" value="PEPTIDASE_A1"/>
    <property type="match status" value="1"/>
</dbReference>
<dbReference type="InterPro" id="IPR033121">
    <property type="entry name" value="PEPTIDASE_A1"/>
</dbReference>
<dbReference type="Gene3D" id="2.40.70.10">
    <property type="entry name" value="Acid Proteases"/>
    <property type="match status" value="2"/>
</dbReference>
<dbReference type="EMBL" id="BTGD01000025">
    <property type="protein sequence ID" value="GMM59129.1"/>
    <property type="molecule type" value="Genomic_DNA"/>
</dbReference>
<feature type="active site" evidence="6">
    <location>
        <position position="96"/>
    </location>
</feature>
<dbReference type="AlphaFoldDB" id="A0AAV5S5H2"/>
<evidence type="ECO:0000313" key="11">
    <source>
        <dbReference type="EMBL" id="GMM59129.1"/>
    </source>
</evidence>
<dbReference type="FunFam" id="2.40.70.10:FF:000023">
    <property type="entry name" value="Aspartic protease"/>
    <property type="match status" value="1"/>
</dbReference>
<evidence type="ECO:0000256" key="6">
    <source>
        <dbReference type="PIRSR" id="PIRSR601461-1"/>
    </source>
</evidence>
<sequence>MKLSSAVCALAALQTAVAVPAAERVSSPQKRGYVGLDFTKSYGSSFSDASENNRPQGQLYKRSDGYESIEITNQITFYSVSLNIGTPSQNITVLVDTGSSDLWVSNSNNPYCRSNYVAGSSASSGITSDDTINCQQYGTFDPTASNTWSSNNTAFKISYGDSTFASGVWGQDQLHLEDVNVTGLSFAVANRSNSTVGVLGIGMPGLEVTYGGSRTTKPYQYDNFPMVLKRNGAIEANAYSLYLSDIDDTHGTVLFGAVDHSKYVAPLYTIPLVNTLKANGFSSAVQFDVTLQGVGITTDGGETGTTLTTTNIPALLDSGTTLTYLPEKIVSMIAKQVGATYSNAAGYYTMSCSSSLFNSTEIVFDFGGFHINATLENFIVQASARTCLLGIVPQSANSALLGDSFLSNAYVVYDLENKEVALAQARYDVDDEDIEVITSGASSIPGATNAPGYSNTWSTSVTSIGTTGNIFTVYQASVGASSTSGSAASTSTGSSRSSTKRSSASTTSKSSSSSKSNNKKNDAVRPDALGPVGVVSAVAFFMAMLL</sequence>
<comment type="similarity">
    <text evidence="1 7">Belongs to the peptidase A1 family.</text>
</comment>
<keyword evidence="3 9" id="KW-0732">Signal</keyword>
<comment type="caution">
    <text evidence="11">The sequence shown here is derived from an EMBL/GenBank/DDBJ whole genome shotgun (WGS) entry which is preliminary data.</text>
</comment>
<dbReference type="InterPro" id="IPR001969">
    <property type="entry name" value="Aspartic_peptidase_AS"/>
</dbReference>
<gene>
    <name evidence="11" type="ORF">DAKH74_057460</name>
</gene>
<accession>A0AAV5S5H2</accession>
<reference evidence="11 12" key="1">
    <citation type="journal article" date="2023" name="Elife">
        <title>Identification of key yeast species and microbe-microbe interactions impacting larval growth of Drosophila in the wild.</title>
        <authorList>
            <person name="Mure A."/>
            <person name="Sugiura Y."/>
            <person name="Maeda R."/>
            <person name="Honda K."/>
            <person name="Sakurai N."/>
            <person name="Takahashi Y."/>
            <person name="Watada M."/>
            <person name="Katoh T."/>
            <person name="Gotoh A."/>
            <person name="Gotoh Y."/>
            <person name="Taniguchi I."/>
            <person name="Nakamura K."/>
            <person name="Hayashi T."/>
            <person name="Katayama T."/>
            <person name="Uemura T."/>
            <person name="Hattori Y."/>
        </authorList>
    </citation>
    <scope>NUCLEOTIDE SEQUENCE [LARGE SCALE GENOMIC DNA]</scope>
    <source>
        <strain evidence="11 12">KH-74</strain>
    </source>
</reference>
<feature type="signal peptide" evidence="9">
    <location>
        <begin position="1"/>
        <end position="18"/>
    </location>
</feature>
<organism evidence="11 12">
    <name type="scientific">Maudiozyma humilis</name>
    <name type="common">Sour dough yeast</name>
    <name type="synonym">Kazachstania humilis</name>
    <dbReference type="NCBI Taxonomy" id="51915"/>
    <lineage>
        <taxon>Eukaryota</taxon>
        <taxon>Fungi</taxon>
        <taxon>Dikarya</taxon>
        <taxon>Ascomycota</taxon>
        <taxon>Saccharomycotina</taxon>
        <taxon>Saccharomycetes</taxon>
        <taxon>Saccharomycetales</taxon>
        <taxon>Saccharomycetaceae</taxon>
        <taxon>Maudiozyma</taxon>
    </lineage>
</organism>
<evidence type="ECO:0000256" key="1">
    <source>
        <dbReference type="ARBA" id="ARBA00007447"/>
    </source>
</evidence>
<dbReference type="InterPro" id="IPR021109">
    <property type="entry name" value="Peptidase_aspartic_dom_sf"/>
</dbReference>
<dbReference type="GO" id="GO:0004190">
    <property type="term" value="F:aspartic-type endopeptidase activity"/>
    <property type="evidence" value="ECO:0007669"/>
    <property type="project" value="UniProtKB-KW"/>
</dbReference>
<dbReference type="InterPro" id="IPR033876">
    <property type="entry name" value="SAP-like"/>
</dbReference>
<dbReference type="PRINTS" id="PR00792">
    <property type="entry name" value="PEPSIN"/>
</dbReference>
<feature type="chain" id="PRO_5043921524" evidence="9">
    <location>
        <begin position="19"/>
        <end position="546"/>
    </location>
</feature>
<feature type="compositionally biased region" description="Low complexity" evidence="8">
    <location>
        <begin position="481"/>
        <end position="516"/>
    </location>
</feature>
<evidence type="ECO:0000256" key="8">
    <source>
        <dbReference type="SAM" id="MobiDB-lite"/>
    </source>
</evidence>
<dbReference type="GO" id="GO:0006508">
    <property type="term" value="P:proteolysis"/>
    <property type="evidence" value="ECO:0007669"/>
    <property type="project" value="UniProtKB-KW"/>
</dbReference>
<name>A0AAV5S5H2_MAUHU</name>
<dbReference type="PANTHER" id="PTHR47966">
    <property type="entry name" value="BETA-SITE APP-CLEAVING ENZYME, ISOFORM A-RELATED"/>
    <property type="match status" value="1"/>
</dbReference>
<dbReference type="CDD" id="cd05474">
    <property type="entry name" value="SAP_like"/>
    <property type="match status" value="1"/>
</dbReference>
<dbReference type="FunFam" id="2.40.70.10:FF:000011">
    <property type="entry name" value="Aspartic protease"/>
    <property type="match status" value="1"/>
</dbReference>
<evidence type="ECO:0000256" key="4">
    <source>
        <dbReference type="ARBA" id="ARBA00022750"/>
    </source>
</evidence>
<dbReference type="InterPro" id="IPR001461">
    <property type="entry name" value="Aspartic_peptidase_A1"/>
</dbReference>
<keyword evidence="5 7" id="KW-0378">Hydrolase</keyword>
<evidence type="ECO:0000256" key="5">
    <source>
        <dbReference type="ARBA" id="ARBA00022801"/>
    </source>
</evidence>
<evidence type="ECO:0000256" key="9">
    <source>
        <dbReference type="SAM" id="SignalP"/>
    </source>
</evidence>
<feature type="domain" description="Peptidase A1" evidence="10">
    <location>
        <begin position="78"/>
        <end position="423"/>
    </location>
</feature>
<keyword evidence="4 7" id="KW-0064">Aspartyl protease</keyword>
<dbReference type="PANTHER" id="PTHR47966:SF65">
    <property type="entry name" value="ASPARTIC-TYPE ENDOPEPTIDASE"/>
    <property type="match status" value="1"/>
</dbReference>
<evidence type="ECO:0000256" key="7">
    <source>
        <dbReference type="RuleBase" id="RU000454"/>
    </source>
</evidence>
<evidence type="ECO:0000256" key="2">
    <source>
        <dbReference type="ARBA" id="ARBA00022670"/>
    </source>
</evidence>
<dbReference type="SUPFAM" id="SSF50630">
    <property type="entry name" value="Acid proteases"/>
    <property type="match status" value="1"/>
</dbReference>
<evidence type="ECO:0000256" key="3">
    <source>
        <dbReference type="ARBA" id="ARBA00022729"/>
    </source>
</evidence>
<dbReference type="Proteomes" id="UP001377567">
    <property type="component" value="Unassembled WGS sequence"/>
</dbReference>
<dbReference type="Pfam" id="PF00026">
    <property type="entry name" value="Asp"/>
    <property type="match status" value="1"/>
</dbReference>
<keyword evidence="2 7" id="KW-0645">Protease</keyword>
<protein>
    <submittedName>
        <fullName evidence="11">Aspartyl protease</fullName>
    </submittedName>
</protein>
<evidence type="ECO:0000259" key="10">
    <source>
        <dbReference type="PROSITE" id="PS51767"/>
    </source>
</evidence>
<proteinExistence type="inferred from homology"/>
<evidence type="ECO:0000313" key="12">
    <source>
        <dbReference type="Proteomes" id="UP001377567"/>
    </source>
</evidence>
<dbReference type="PROSITE" id="PS00141">
    <property type="entry name" value="ASP_PROTEASE"/>
    <property type="match status" value="2"/>
</dbReference>
<keyword evidence="12" id="KW-1185">Reference proteome</keyword>
<dbReference type="GO" id="GO:0071944">
    <property type="term" value="C:cell periphery"/>
    <property type="evidence" value="ECO:0007669"/>
    <property type="project" value="UniProtKB-ARBA"/>
</dbReference>